<evidence type="ECO:0000313" key="2">
    <source>
        <dbReference type="EMBL" id="KAJ4449398.1"/>
    </source>
</evidence>
<dbReference type="Gene3D" id="3.30.420.10">
    <property type="entry name" value="Ribonuclease H-like superfamily/Ribonuclease H"/>
    <property type="match status" value="1"/>
</dbReference>
<accession>A0ABQ8TRS6</accession>
<reference evidence="2 3" key="1">
    <citation type="journal article" date="2022" name="Allergy">
        <title>Genome assembly and annotation of Periplaneta americana reveal a comprehensive cockroach allergen profile.</title>
        <authorList>
            <person name="Wang L."/>
            <person name="Xiong Q."/>
            <person name="Saelim N."/>
            <person name="Wang L."/>
            <person name="Nong W."/>
            <person name="Wan A.T."/>
            <person name="Shi M."/>
            <person name="Liu X."/>
            <person name="Cao Q."/>
            <person name="Hui J.H.L."/>
            <person name="Sookrung N."/>
            <person name="Leung T.F."/>
            <person name="Tungtrongchitr A."/>
            <person name="Tsui S.K.W."/>
        </authorList>
    </citation>
    <scope>NUCLEOTIDE SEQUENCE [LARGE SCALE GENOMIC DNA]</scope>
    <source>
        <strain evidence="2">PWHHKU_190912</strain>
    </source>
</reference>
<evidence type="ECO:0000313" key="3">
    <source>
        <dbReference type="Proteomes" id="UP001148838"/>
    </source>
</evidence>
<evidence type="ECO:0000256" key="1">
    <source>
        <dbReference type="SAM" id="MobiDB-lite"/>
    </source>
</evidence>
<dbReference type="EMBL" id="JAJSOF020000003">
    <property type="protein sequence ID" value="KAJ4449398.1"/>
    <property type="molecule type" value="Genomic_DNA"/>
</dbReference>
<protein>
    <recommendedName>
        <fullName evidence="4">Reverse transcriptase domain-containing protein</fullName>
    </recommendedName>
</protein>
<name>A0ABQ8TRS6_PERAM</name>
<feature type="region of interest" description="Disordered" evidence="1">
    <location>
        <begin position="1"/>
        <end position="29"/>
    </location>
</feature>
<gene>
    <name evidence="2" type="ORF">ANN_00797</name>
</gene>
<proteinExistence type="predicted"/>
<evidence type="ECO:0008006" key="4">
    <source>
        <dbReference type="Google" id="ProtNLM"/>
    </source>
</evidence>
<keyword evidence="3" id="KW-1185">Reference proteome</keyword>
<sequence length="506" mass="58245">MSSYQKRRSQDNNDNKSDEAAKQKCIKKSGKGDVLESIDNGEKYKKILEKMLPSVRDLFAGQPFTFQDDSAPCHRAKMVKEFLCEQEYITALSWPGNSPDKKRQRTRAEFPVFQLISQPVSERARASKPVLCTGVRLECASSSASASEGLSSSAVDRSWRDLIPIPRENEVYVAFVDIEKSFGKVDRDNLMGILNKTGVDWKERRLLSNLYIKQRGQRQDRRRNVRGKKNRENVGGVVIPQEQCCKYIGVYLNSKLSWGEHVDNVTGKAWRALHFIMRILRKASPKSREIAYLTLVRPLMEYGTTCWDPYGIYQINSLERIQYRAAKFVKGKREDGNDTIKELRWETLENRRRKTRITSLYRAHLGQKAWLDITPRLEKPMYYGRNDHDFKIKCRKQKTDVVSELCEFTIWCRLINLEGFLVTVFASCNRRECVPGTWRTKASSQLRDLLPASFVTIRADIPSGRYSNSMYAQNCKSSDYTDDAALHNTHSVRTGLRNYIAAPSVA</sequence>
<dbReference type="Proteomes" id="UP001148838">
    <property type="component" value="Unassembled WGS sequence"/>
</dbReference>
<feature type="compositionally biased region" description="Basic and acidic residues" evidence="1">
    <location>
        <begin position="8"/>
        <end position="22"/>
    </location>
</feature>
<dbReference type="PANTHER" id="PTHR33332">
    <property type="entry name" value="REVERSE TRANSCRIPTASE DOMAIN-CONTAINING PROTEIN"/>
    <property type="match status" value="1"/>
</dbReference>
<organism evidence="2 3">
    <name type="scientific">Periplaneta americana</name>
    <name type="common">American cockroach</name>
    <name type="synonym">Blatta americana</name>
    <dbReference type="NCBI Taxonomy" id="6978"/>
    <lineage>
        <taxon>Eukaryota</taxon>
        <taxon>Metazoa</taxon>
        <taxon>Ecdysozoa</taxon>
        <taxon>Arthropoda</taxon>
        <taxon>Hexapoda</taxon>
        <taxon>Insecta</taxon>
        <taxon>Pterygota</taxon>
        <taxon>Neoptera</taxon>
        <taxon>Polyneoptera</taxon>
        <taxon>Dictyoptera</taxon>
        <taxon>Blattodea</taxon>
        <taxon>Blattoidea</taxon>
        <taxon>Blattidae</taxon>
        <taxon>Blattinae</taxon>
        <taxon>Periplaneta</taxon>
    </lineage>
</organism>
<comment type="caution">
    <text evidence="2">The sequence shown here is derived from an EMBL/GenBank/DDBJ whole genome shotgun (WGS) entry which is preliminary data.</text>
</comment>
<dbReference type="InterPro" id="IPR036397">
    <property type="entry name" value="RNaseH_sf"/>
</dbReference>